<dbReference type="InterPro" id="IPR041712">
    <property type="entry name" value="DHPS-like_MBL-fold"/>
</dbReference>
<dbReference type="Proteomes" id="UP000019483">
    <property type="component" value="Unassembled WGS sequence"/>
</dbReference>
<keyword evidence="2" id="KW-0378">Hydrolase</keyword>
<dbReference type="SMART" id="SM00849">
    <property type="entry name" value="Lactamase_B"/>
    <property type="match status" value="1"/>
</dbReference>
<feature type="domain" description="Metallo-beta-lactamase" evidence="1">
    <location>
        <begin position="21"/>
        <end position="196"/>
    </location>
</feature>
<dbReference type="GO" id="GO:0016740">
    <property type="term" value="F:transferase activity"/>
    <property type="evidence" value="ECO:0007669"/>
    <property type="project" value="TreeGrafter"/>
</dbReference>
<dbReference type="GeneID" id="96961834"/>
<name>W9DR01_METTI</name>
<dbReference type="CDD" id="cd07713">
    <property type="entry name" value="DHPS-like_MBL-fold"/>
    <property type="match status" value="1"/>
</dbReference>
<sequence length="279" mass="31294">MKLTVLIDNNTLIDRYLLGEPGVSYLIEADRKKILFDTGYSDAFILNARKMNIDLLDIDHIVLSHAHLDHTWGLDPLIKLYTEAQIEGLEHLEPDLIAHPLVFNSRTYSGVQEIGTLVSEEKIARIFKLRVSSEPLWITENVVFLGQIPRKFDFENDSPESKIIIDGKESDDELLDDTALAIKTQQGLVIVTGCSHSGICNMIEYAKKVCSDNRVIDVIGGFHLQTPPEKKMKGTVDYFRNLNAKEVHACHCTDLNSKIALAGVCNLKEVGCGLQLEYK</sequence>
<protein>
    <submittedName>
        <fullName evidence="2">Metal-dependent hydrolase, beta-lactamase superfamily II</fullName>
    </submittedName>
</protein>
<evidence type="ECO:0000259" key="1">
    <source>
        <dbReference type="SMART" id="SM00849"/>
    </source>
</evidence>
<dbReference type="Gene3D" id="3.60.15.10">
    <property type="entry name" value="Ribonuclease Z/Hydroxyacylglutathione hydrolase-like"/>
    <property type="match status" value="1"/>
</dbReference>
<dbReference type="PANTHER" id="PTHR13754">
    <property type="entry name" value="METALLO-BETA-LACTAMASE SUPERFAMILY PROTEIN"/>
    <property type="match status" value="1"/>
</dbReference>
<dbReference type="EMBL" id="AZAJ01000001">
    <property type="protein sequence ID" value="ETA69074.1"/>
    <property type="molecule type" value="Genomic_DNA"/>
</dbReference>
<organism evidence="2 3">
    <name type="scientific">Methanolobus tindarius DSM 2278</name>
    <dbReference type="NCBI Taxonomy" id="1090322"/>
    <lineage>
        <taxon>Archaea</taxon>
        <taxon>Methanobacteriati</taxon>
        <taxon>Methanobacteriota</taxon>
        <taxon>Stenosarchaea group</taxon>
        <taxon>Methanomicrobia</taxon>
        <taxon>Methanosarcinales</taxon>
        <taxon>Methanosarcinaceae</taxon>
        <taxon>Methanolobus</taxon>
    </lineage>
</organism>
<comment type="caution">
    <text evidence="2">The sequence shown here is derived from an EMBL/GenBank/DDBJ whole genome shotgun (WGS) entry which is preliminary data.</text>
</comment>
<evidence type="ECO:0000313" key="3">
    <source>
        <dbReference type="Proteomes" id="UP000019483"/>
    </source>
</evidence>
<dbReference type="SUPFAM" id="SSF56281">
    <property type="entry name" value="Metallo-hydrolase/oxidoreductase"/>
    <property type="match status" value="1"/>
</dbReference>
<proteinExistence type="predicted"/>
<reference evidence="2 3" key="1">
    <citation type="submission" date="2013-08" db="EMBL/GenBank/DDBJ databases">
        <authorList>
            <consortium name="DOE Joint Genome Institute"/>
            <person name="Eisen J."/>
            <person name="Huntemann M."/>
            <person name="Han J."/>
            <person name="Chen A."/>
            <person name="Kyrpides N."/>
            <person name="Mavromatis K."/>
            <person name="Markowitz V."/>
            <person name="Palaniappan K."/>
            <person name="Ivanova N."/>
            <person name="Schaumberg A."/>
            <person name="Pati A."/>
            <person name="Liolios K."/>
            <person name="Nordberg H.P."/>
            <person name="Cantor M.N."/>
            <person name="Hua S.X."/>
            <person name="Woyke T."/>
        </authorList>
    </citation>
    <scope>NUCLEOTIDE SEQUENCE [LARGE SCALE GENOMIC DNA]</scope>
    <source>
        <strain evidence="2 3">DSM 2278</strain>
    </source>
</reference>
<dbReference type="InterPro" id="IPR001279">
    <property type="entry name" value="Metallo-B-lactamas"/>
</dbReference>
<dbReference type="STRING" id="1090322.MettiDRAFT_2567"/>
<dbReference type="InterPro" id="IPR052926">
    <property type="entry name" value="Metallo-beta-lactamase_dom"/>
</dbReference>
<dbReference type="PANTHER" id="PTHR13754:SF18">
    <property type="entry name" value="7,8-DIHYDROPTERIN-6-METHYL-4-(BETA-D-RIBOFURANOSYL)-AMINOBENZENE-5'-PHOSPHATE SYNTHASE"/>
    <property type="match status" value="1"/>
</dbReference>
<dbReference type="GO" id="GO:0016787">
    <property type="term" value="F:hydrolase activity"/>
    <property type="evidence" value="ECO:0007669"/>
    <property type="project" value="UniProtKB-KW"/>
</dbReference>
<evidence type="ECO:0000313" key="2">
    <source>
        <dbReference type="EMBL" id="ETA69074.1"/>
    </source>
</evidence>
<dbReference type="AlphaFoldDB" id="W9DR01"/>
<dbReference type="Pfam" id="PF00753">
    <property type="entry name" value="Lactamase_B"/>
    <property type="match status" value="1"/>
</dbReference>
<keyword evidence="3" id="KW-1185">Reference proteome</keyword>
<accession>W9DR01</accession>
<gene>
    <name evidence="2" type="ORF">MettiDRAFT_2567</name>
</gene>
<dbReference type="OrthoDB" id="7773at2157"/>
<dbReference type="RefSeq" id="WP_023846208.1">
    <property type="nucleotide sequence ID" value="NZ_AZAJ01000001.1"/>
</dbReference>
<dbReference type="InterPro" id="IPR036866">
    <property type="entry name" value="RibonucZ/Hydroxyglut_hydro"/>
</dbReference>